<sequence length="495" mass="51186">MLTPINAQVTSQAPTSANSGNARGSEGDNGFGALLSDTKARRQSDTEATSSDSRATATSRSQGRADDTGADKKTATLTQGQGDVTAEGRKPLQTNASNQTLSSTLEQLQGNQLGKSTRTDETPLTQGVGVDRTRPAPSDPKGANDSRQIRLAALSGDRASLEALNTERAGNLLSKTDKTISARGETRADAAHDKGKRLTEHEQTDDASALYALIDTGFVMPSASAQKTAVAGGGRDNALPGRGAMLEQGLRGRDSAGLDTTLSNLKGRDQDSVRGDRLFGEILSQREGLVSRAGSAGPDTTFGAQLGQQASAPSASDNPLSSLTALTGQSGTNTMAAGTAQAVTTATLPAMDSDQWSSAFERQVINLSMRGGGEARLNMNPLELGPLSISLKMGEQSAQLHIASHHAQVRAAIEAALPQLRDAFSASGIELGQTSVSDQGNFQQGGFQQQQERTPGALASRDTSNTITGIDTDADVISISAPPGRSLNGGIDLFA</sequence>
<feature type="compositionally biased region" description="Low complexity" evidence="1">
    <location>
        <begin position="46"/>
        <end position="61"/>
    </location>
</feature>
<dbReference type="AlphaFoldDB" id="A0A2Z2HAW6"/>
<dbReference type="InterPro" id="IPR038610">
    <property type="entry name" value="FliK-like_C_sf"/>
</dbReference>
<dbReference type="RefSeq" id="WP_086622938.1">
    <property type="nucleotide sequence ID" value="NZ_CP021323.1"/>
</dbReference>
<evidence type="ECO:0000259" key="2">
    <source>
        <dbReference type="Pfam" id="PF02120"/>
    </source>
</evidence>
<feature type="region of interest" description="Disordered" evidence="1">
    <location>
        <begin position="436"/>
        <end position="466"/>
    </location>
</feature>
<dbReference type="OrthoDB" id="1792985at2"/>
<evidence type="ECO:0000256" key="1">
    <source>
        <dbReference type="SAM" id="MobiDB-lite"/>
    </source>
</evidence>
<feature type="region of interest" description="Disordered" evidence="1">
    <location>
        <begin position="292"/>
        <end position="322"/>
    </location>
</feature>
<feature type="region of interest" description="Disordered" evidence="1">
    <location>
        <begin position="1"/>
        <end position="96"/>
    </location>
</feature>
<feature type="compositionally biased region" description="Polar residues" evidence="1">
    <location>
        <begin position="1"/>
        <end position="22"/>
    </location>
</feature>
<dbReference type="KEGG" id="kus:B9G99_15250"/>
<gene>
    <name evidence="3" type="ORF">B9G99_15250</name>
</gene>
<evidence type="ECO:0000313" key="3">
    <source>
        <dbReference type="EMBL" id="ARS54066.1"/>
    </source>
</evidence>
<dbReference type="Proteomes" id="UP000250025">
    <property type="component" value="Chromosome"/>
</dbReference>
<evidence type="ECO:0000313" key="4">
    <source>
        <dbReference type="Proteomes" id="UP000250025"/>
    </source>
</evidence>
<dbReference type="PANTHER" id="PTHR37533">
    <property type="entry name" value="FLAGELLAR HOOK-LENGTH CONTROL PROTEIN"/>
    <property type="match status" value="1"/>
</dbReference>
<dbReference type="InterPro" id="IPR052563">
    <property type="entry name" value="FliK"/>
</dbReference>
<dbReference type="InterPro" id="IPR021136">
    <property type="entry name" value="Flagellar_hook_control-like_C"/>
</dbReference>
<protein>
    <recommendedName>
        <fullName evidence="2">Flagellar hook-length control protein-like C-terminal domain-containing protein</fullName>
    </recommendedName>
</protein>
<feature type="region of interest" description="Disordered" evidence="1">
    <location>
        <begin position="109"/>
        <end position="147"/>
    </location>
</feature>
<feature type="region of interest" description="Disordered" evidence="1">
    <location>
        <begin position="183"/>
        <end position="203"/>
    </location>
</feature>
<dbReference type="Gene3D" id="3.30.750.140">
    <property type="match status" value="1"/>
</dbReference>
<dbReference type="CDD" id="cd17470">
    <property type="entry name" value="T3SS_Flik_C"/>
    <property type="match status" value="1"/>
</dbReference>
<proteinExistence type="predicted"/>
<keyword evidence="4" id="KW-1185">Reference proteome</keyword>
<accession>A0A2Z2HAW6</accession>
<reference evidence="3 4" key="1">
    <citation type="journal article" date="2017" name="Int. J. Syst. Evol. Microbiol.">
        <title>Kushneria konosiri sp. nov., isolated from the Korean salt-fermented seafood Daemi-jeot.</title>
        <authorList>
            <person name="Yun J.H."/>
            <person name="Park S.K."/>
            <person name="Lee J.Y."/>
            <person name="Jung M.J."/>
            <person name="Bae J.W."/>
        </authorList>
    </citation>
    <scope>NUCLEOTIDE SEQUENCE [LARGE SCALE GENOMIC DNA]</scope>
    <source>
        <strain evidence="3 4">X49</strain>
    </source>
</reference>
<feature type="compositionally biased region" description="Low complexity" evidence="1">
    <location>
        <begin position="439"/>
        <end position="451"/>
    </location>
</feature>
<dbReference type="EMBL" id="CP021323">
    <property type="protein sequence ID" value="ARS54066.1"/>
    <property type="molecule type" value="Genomic_DNA"/>
</dbReference>
<organism evidence="3 4">
    <name type="scientific">Kushneria konosiri</name>
    <dbReference type="NCBI Taxonomy" id="698828"/>
    <lineage>
        <taxon>Bacteria</taxon>
        <taxon>Pseudomonadati</taxon>
        <taxon>Pseudomonadota</taxon>
        <taxon>Gammaproteobacteria</taxon>
        <taxon>Oceanospirillales</taxon>
        <taxon>Halomonadaceae</taxon>
        <taxon>Kushneria</taxon>
    </lineage>
</organism>
<feature type="domain" description="Flagellar hook-length control protein-like C-terminal" evidence="2">
    <location>
        <begin position="368"/>
        <end position="444"/>
    </location>
</feature>
<dbReference type="Pfam" id="PF02120">
    <property type="entry name" value="Flg_hook"/>
    <property type="match status" value="1"/>
</dbReference>
<name>A0A2Z2HAW6_9GAMM</name>
<feature type="compositionally biased region" description="Basic and acidic residues" evidence="1">
    <location>
        <begin position="63"/>
        <end position="74"/>
    </location>
</feature>
<feature type="compositionally biased region" description="Polar residues" evidence="1">
    <location>
        <begin position="302"/>
        <end position="322"/>
    </location>
</feature>
<dbReference type="PANTHER" id="PTHR37533:SF2">
    <property type="entry name" value="FLAGELLAR HOOK-LENGTH CONTROL PROTEIN"/>
    <property type="match status" value="1"/>
</dbReference>